<dbReference type="AlphaFoldDB" id="A0A9E7GL16"/>
<proteinExistence type="predicted"/>
<name>A0A9E7GL16_9LILI</name>
<dbReference type="GO" id="GO:0048364">
    <property type="term" value="P:root development"/>
    <property type="evidence" value="ECO:0007669"/>
    <property type="project" value="InterPro"/>
</dbReference>
<sequence length="296" mass="33900">MADSPVTLSQPFHVRSISMPSRDHPLILIVEEELQKFKSFIAQSSVTANMICKGLRELQAKENSYCINQKTSSAAISFQRPFKYTPRNMVSSPAAPDQCYHVRSISTPSSDRSLLLRVEEVLQSLKPSVTDTSLTAQMIRDLEISLRKQGEAVAQSKSKMHARIHSDKKLEKDIKKCFQLLKEMDDNYALYCANKDTDTWMMSRTMKAAREITTSPLQSIFNFLFMPRMKTKGRRWSLLSKALHKRRLACEGEHKDVGANDERVWQNSIEDIEAELECLFKRLILNRVSLLNILSL</sequence>
<keyword evidence="2" id="KW-1185">Reference proteome</keyword>
<reference evidence="1" key="1">
    <citation type="submission" date="2022-05" db="EMBL/GenBank/DDBJ databases">
        <title>The Musa troglodytarum L. genome provides insights into the mechanism of non-climacteric behaviour and enrichment of carotenoids.</title>
        <authorList>
            <person name="Wang J."/>
        </authorList>
    </citation>
    <scope>NUCLEOTIDE SEQUENCE</scope>
    <source>
        <tissue evidence="1">Leaf</tissue>
    </source>
</reference>
<dbReference type="GO" id="GO:0048367">
    <property type="term" value="P:shoot system development"/>
    <property type="evidence" value="ECO:0007669"/>
    <property type="project" value="InterPro"/>
</dbReference>
<evidence type="ECO:0000313" key="1">
    <source>
        <dbReference type="EMBL" id="URE17216.1"/>
    </source>
</evidence>
<dbReference type="OrthoDB" id="1701699at2759"/>
<dbReference type="Proteomes" id="UP001055439">
    <property type="component" value="Chromosome 7"/>
</dbReference>
<dbReference type="Pfam" id="PF03087">
    <property type="entry name" value="BPS1"/>
    <property type="match status" value="1"/>
</dbReference>
<organism evidence="1 2">
    <name type="scientific">Musa troglodytarum</name>
    <name type="common">fe'i banana</name>
    <dbReference type="NCBI Taxonomy" id="320322"/>
    <lineage>
        <taxon>Eukaryota</taxon>
        <taxon>Viridiplantae</taxon>
        <taxon>Streptophyta</taxon>
        <taxon>Embryophyta</taxon>
        <taxon>Tracheophyta</taxon>
        <taxon>Spermatophyta</taxon>
        <taxon>Magnoliopsida</taxon>
        <taxon>Liliopsida</taxon>
        <taxon>Zingiberales</taxon>
        <taxon>Musaceae</taxon>
        <taxon>Musa</taxon>
    </lineage>
</organism>
<accession>A0A9E7GL16</accession>
<dbReference type="EMBL" id="CP097509">
    <property type="protein sequence ID" value="URE17216.1"/>
    <property type="molecule type" value="Genomic_DNA"/>
</dbReference>
<dbReference type="InterPro" id="IPR004320">
    <property type="entry name" value="BPS1_pln"/>
</dbReference>
<dbReference type="PANTHER" id="PTHR33070">
    <property type="entry name" value="OS06G0725500 PROTEIN"/>
    <property type="match status" value="1"/>
</dbReference>
<protein>
    <submittedName>
        <fullName evidence="1">Uncharacterized protein</fullName>
    </submittedName>
</protein>
<gene>
    <name evidence="1" type="ORF">MUK42_13495</name>
</gene>
<dbReference type="PANTHER" id="PTHR33070:SF120">
    <property type="entry name" value="EXPRESSED PROTEIN"/>
    <property type="match status" value="1"/>
</dbReference>
<evidence type="ECO:0000313" key="2">
    <source>
        <dbReference type="Proteomes" id="UP001055439"/>
    </source>
</evidence>